<proteinExistence type="predicted"/>
<sequence>MNAMSLSIRSLVTFVCTLLLIGSTMGFRFSGRFSGRGK</sequence>
<accession>A0A7I4YKV5</accession>
<dbReference type="Proteomes" id="UP000025227">
    <property type="component" value="Unplaced"/>
</dbReference>
<evidence type="ECO:0000313" key="1">
    <source>
        <dbReference type="Proteomes" id="UP000025227"/>
    </source>
</evidence>
<organism evidence="1 2">
    <name type="scientific">Haemonchus contortus</name>
    <name type="common">Barber pole worm</name>
    <dbReference type="NCBI Taxonomy" id="6289"/>
    <lineage>
        <taxon>Eukaryota</taxon>
        <taxon>Metazoa</taxon>
        <taxon>Ecdysozoa</taxon>
        <taxon>Nematoda</taxon>
        <taxon>Chromadorea</taxon>
        <taxon>Rhabditida</taxon>
        <taxon>Rhabditina</taxon>
        <taxon>Rhabditomorpha</taxon>
        <taxon>Strongyloidea</taxon>
        <taxon>Trichostrongylidae</taxon>
        <taxon>Haemonchus</taxon>
    </lineage>
</organism>
<protein>
    <submittedName>
        <fullName evidence="2">DUF2909 domain-containing protein</fullName>
    </submittedName>
</protein>
<dbReference type="WBParaSite" id="HCON_00113794-00001">
    <property type="protein sequence ID" value="HCON_00113794-00001"/>
    <property type="gene ID" value="HCON_00113794"/>
</dbReference>
<keyword evidence="1" id="KW-1185">Reference proteome</keyword>
<reference evidence="2" key="1">
    <citation type="submission" date="2020-12" db="UniProtKB">
        <authorList>
            <consortium name="WormBaseParasite"/>
        </authorList>
    </citation>
    <scope>IDENTIFICATION</scope>
    <source>
        <strain evidence="2">MHco3</strain>
    </source>
</reference>
<evidence type="ECO:0000313" key="2">
    <source>
        <dbReference type="WBParaSite" id="HCON_00113794-00001"/>
    </source>
</evidence>
<name>A0A7I4YKV5_HAECO</name>
<dbReference type="AlphaFoldDB" id="A0A7I4YKV5"/>